<sequence length="245" mass="28515">MAGLVKRAKRSWRRLGRSLRHRVRDALPPSVRRVAGGPASYVDLLFVDHGIFRMLYSNSHRISDKAWRSAQPAPHQIRRFAKAGIRTIVNLRGERDCGSYWLERRACERHGIKLVNYQVRSRAAPTREELKGAKQLFDDVEYPMLMHCKSGADRAGLMSVLYRYLHEGVPLEEAKGELSLKYGHIRQAHTGILDYFFERYLADNARRPMPFFEWVDTVYDPDELKSTFRSKGWANRLVDSVLRRE</sequence>
<organism evidence="2 3">
    <name type="scientific">Hyphomicrobium album</name>
    <dbReference type="NCBI Taxonomy" id="2665159"/>
    <lineage>
        <taxon>Bacteria</taxon>
        <taxon>Pseudomonadati</taxon>
        <taxon>Pseudomonadota</taxon>
        <taxon>Alphaproteobacteria</taxon>
        <taxon>Hyphomicrobiales</taxon>
        <taxon>Hyphomicrobiaceae</taxon>
        <taxon>Hyphomicrobium</taxon>
    </lineage>
</organism>
<keyword evidence="3" id="KW-1185">Reference proteome</keyword>
<dbReference type="InterPro" id="IPR055214">
    <property type="entry name" value="PTP-NADK"/>
</dbReference>
<evidence type="ECO:0000313" key="3">
    <source>
        <dbReference type="Proteomes" id="UP000440694"/>
    </source>
</evidence>
<dbReference type="Gene3D" id="3.90.190.10">
    <property type="entry name" value="Protein tyrosine phosphatase superfamily"/>
    <property type="match status" value="1"/>
</dbReference>
<evidence type="ECO:0000313" key="2">
    <source>
        <dbReference type="EMBL" id="MTD95524.1"/>
    </source>
</evidence>
<name>A0A6I3KK80_9HYPH</name>
<dbReference type="Proteomes" id="UP000440694">
    <property type="component" value="Unassembled WGS sequence"/>
</dbReference>
<gene>
    <name evidence="2" type="ORF">GIW81_14385</name>
</gene>
<dbReference type="EMBL" id="WMBQ01000002">
    <property type="protein sequence ID" value="MTD95524.1"/>
    <property type="molecule type" value="Genomic_DNA"/>
</dbReference>
<dbReference type="SUPFAM" id="SSF52799">
    <property type="entry name" value="(Phosphotyrosine protein) phosphatases II"/>
    <property type="match status" value="1"/>
</dbReference>
<feature type="domain" description="DSP-PTPase phosphatase fused to NAD+ Kinase" evidence="1">
    <location>
        <begin position="65"/>
        <end position="180"/>
    </location>
</feature>
<protein>
    <submittedName>
        <fullName evidence="2">Protein tyrosine phosphatase</fullName>
    </submittedName>
</protein>
<dbReference type="AlphaFoldDB" id="A0A6I3KK80"/>
<dbReference type="Pfam" id="PF22741">
    <property type="entry name" value="PTP-NADK"/>
    <property type="match status" value="1"/>
</dbReference>
<accession>A0A6I3KK80</accession>
<dbReference type="InterPro" id="IPR029021">
    <property type="entry name" value="Prot-tyrosine_phosphatase-like"/>
</dbReference>
<comment type="caution">
    <text evidence="2">The sequence shown here is derived from an EMBL/GenBank/DDBJ whole genome shotgun (WGS) entry which is preliminary data.</text>
</comment>
<evidence type="ECO:0000259" key="1">
    <source>
        <dbReference type="Pfam" id="PF22741"/>
    </source>
</evidence>
<proteinExistence type="predicted"/>
<reference evidence="2 3" key="1">
    <citation type="submission" date="2019-11" db="EMBL/GenBank/DDBJ databases">
        <title>Identification of a novel strain.</title>
        <authorList>
            <person name="Xu Q."/>
            <person name="Wang G."/>
        </authorList>
    </citation>
    <scope>NUCLEOTIDE SEQUENCE [LARGE SCALE GENOMIC DNA]</scope>
    <source>
        <strain evidence="3">xq</strain>
    </source>
</reference>